<keyword evidence="2" id="KW-1185">Reference proteome</keyword>
<reference evidence="1 2" key="1">
    <citation type="submission" date="2019-12" db="EMBL/GenBank/DDBJ databases">
        <authorList>
            <person name="Alioto T."/>
            <person name="Alioto T."/>
            <person name="Gomez Garrido J."/>
        </authorList>
    </citation>
    <scope>NUCLEOTIDE SEQUENCE [LARGE SCALE GENOMIC DNA]</scope>
</reference>
<evidence type="ECO:0000313" key="1">
    <source>
        <dbReference type="EMBL" id="CAA2952904.1"/>
    </source>
</evidence>
<protein>
    <submittedName>
        <fullName evidence="1">Uncharacterized protein</fullName>
    </submittedName>
</protein>
<comment type="caution">
    <text evidence="1">The sequence shown here is derived from an EMBL/GenBank/DDBJ whole genome shotgun (WGS) entry which is preliminary data.</text>
</comment>
<dbReference type="EMBL" id="CACTIH010000085">
    <property type="protein sequence ID" value="CAA2952904.1"/>
    <property type="molecule type" value="Genomic_DNA"/>
</dbReference>
<dbReference type="AlphaFoldDB" id="A0A8S0PHE4"/>
<sequence length="215" mass="23821">MEDDPALLLVNSAEHNHTEKFNFVKKDSALSPAAELILPVAKIYMGSQMTKVQFLAKTSVSKAVQAMLRLAIEENARWKVVPSHHQLLASAVKNMLVLAIAQRLFDEVSIENNASKAIKFSNSSSDSSLASVVSDSPVDFRSVRDDIIQDVFPSVLGLTASERENRLICSRRHTDSRAIALSSDASNDLRSPDRWLLDFSGDFFNADLAKISWWS</sequence>
<name>A0A8S0PHE4_OLEEU</name>
<evidence type="ECO:0000313" key="2">
    <source>
        <dbReference type="Proteomes" id="UP000594638"/>
    </source>
</evidence>
<organism evidence="1 2">
    <name type="scientific">Olea europaea subsp. europaea</name>
    <dbReference type="NCBI Taxonomy" id="158383"/>
    <lineage>
        <taxon>Eukaryota</taxon>
        <taxon>Viridiplantae</taxon>
        <taxon>Streptophyta</taxon>
        <taxon>Embryophyta</taxon>
        <taxon>Tracheophyta</taxon>
        <taxon>Spermatophyta</taxon>
        <taxon>Magnoliopsida</taxon>
        <taxon>eudicotyledons</taxon>
        <taxon>Gunneridae</taxon>
        <taxon>Pentapetalae</taxon>
        <taxon>asterids</taxon>
        <taxon>lamiids</taxon>
        <taxon>Lamiales</taxon>
        <taxon>Oleaceae</taxon>
        <taxon>Oleeae</taxon>
        <taxon>Olea</taxon>
    </lineage>
</organism>
<accession>A0A8S0PHE4</accession>
<dbReference type="Gramene" id="OE9A047988T1">
    <property type="protein sequence ID" value="OE9A047988C1"/>
    <property type="gene ID" value="OE9A047988"/>
</dbReference>
<proteinExistence type="predicted"/>
<gene>
    <name evidence="1" type="ORF">OLEA9_A047988</name>
</gene>
<dbReference type="Proteomes" id="UP000594638">
    <property type="component" value="Unassembled WGS sequence"/>
</dbReference>